<dbReference type="Gene3D" id="1.10.150.20">
    <property type="entry name" value="5' to 3' exonuclease, C-terminal subdomain"/>
    <property type="match status" value="1"/>
</dbReference>
<dbReference type="InterPro" id="IPR002297">
    <property type="entry name" value="DNA-dir_DNA_pol_A_mt"/>
</dbReference>
<dbReference type="Gene3D" id="3.30.70.370">
    <property type="match status" value="1"/>
</dbReference>
<evidence type="ECO:0000256" key="4">
    <source>
        <dbReference type="ARBA" id="ARBA00012417"/>
    </source>
</evidence>
<comment type="caution">
    <text evidence="17">The sequence shown here is derived from an EMBL/GenBank/DDBJ whole genome shotgun (WGS) entry which is preliminary data.</text>
</comment>
<evidence type="ECO:0000256" key="11">
    <source>
        <dbReference type="ARBA" id="ARBA00023125"/>
    </source>
</evidence>
<sequence length="1241" mass="139173">MAVCLRYPAIPFLRPFAHRIAVTRIVRRGAVSSTQADSDPTTKGRNPRDVSDISSEKSPAALRLNAAQIQMIPESQRTVLFNTPLRELDPAGVQGMVEHLRSKGLWGFEPQILPAPTVQLPEMLGGSVEEHFRRIAEEQTRPYVSALDGLLRGQVPSMPAKWEYKAGWTKYEKDGTPYPIAYPDADALVFDVETCLSAGKYATLAAAVSADHWYTWCSSRLVNETPELLAPGERLDLRYLIPLETDSSADSISSNGSWRKERIVVGHNVAFDRSYIREQYLMEGSRMRFLDTMSLHIALAGFTTAQRAVHMKMTASRKKTEPPTEAEKKKEAAKLAKKKGAPENVNSRRWMEVGSMNNLEAVYQLHCDAILPYDKALSRIFVDGNLNDVRDNFDALMSYCANDVRATHQLAQALVPKFREAAPHPVTFGGLLEMSSVYLPVNKNWEIYISKSNEACTQIEDDLRRSLVKLAVDAVGMREGEAYKDDLWLWDLDWSSQKVTSRTKNLDLAALPNWYRELSKKSETVDAKGIPTPEDVSLRMRLTPKLMRLTWNGWPLHHTPEHGWGWLEPAPPDLEIVPRVELFEVKPPTKGKVKPPAEAAPFPLHKLHELAVKLGRPIGIAKSVPLPQPVATTGKKKNAVNTAVVNTVVSEEDWEKLGDMSPEEQRAFFAQNSSVSSFAGLAEGKNRVVRVLPPVTEVDQELSSYLSEDIEMREFQAKQQKRPPKVVLKKIVSPLERNEFYDVIPGCVFRRLTHANGLEHNVGSPLSKDFLQHFESGMLKASFGSASDAIRLSKMVSYWHNNKDRIESQLIGDLKVEDMPVTGNRTPPSYTADDRYGALLPRLAYMGTVTRRAVESTWMTASNVRSDRIGSELKAMIQSPPGYSIVGADVDSQELWIAAILGDSNWLKEHGCTAFGWMTLQGNKADGTDLHSKTAAQAGVERDQAKILNYGRIYGAGRDYAAVLLRNFNHELSEAQATGKAQKIYSFSKGYRQYRLNTMGKFLALKCGLNETDVEAPFKFSSLKEIYEMTSGKKVDVTDRRELSKVLSQLTESSFWNNGSESYMFNKLEAIATSAEPRTPVLDVRISRALMKENVEDDFLTSRVNWVVQSSAVDYLHLMLVCMKWLMTKYDIRGRFCLSIHDEVRYLVEDDDRDRAVLALHLTNLLTRAMFAHRLGMYDLPLSIAYFSAVDVDRVLRKDASVDCLTPSNPQGLERTYGVPKGEALSVFDAVARTGGRLDKQ</sequence>
<name>A0A1W0X3H3_HYPEX</name>
<dbReference type="PROSITE" id="PS00447">
    <property type="entry name" value="DNA_POLYMERASE_A"/>
    <property type="match status" value="1"/>
</dbReference>
<proteinExistence type="inferred from homology"/>
<feature type="compositionally biased region" description="Basic and acidic residues" evidence="15">
    <location>
        <begin position="40"/>
        <end position="55"/>
    </location>
</feature>
<dbReference type="EMBL" id="MTYJ01000019">
    <property type="protein sequence ID" value="OQV22065.1"/>
    <property type="molecule type" value="Genomic_DNA"/>
</dbReference>
<evidence type="ECO:0000256" key="10">
    <source>
        <dbReference type="ARBA" id="ARBA00022932"/>
    </source>
</evidence>
<dbReference type="GO" id="GO:0006264">
    <property type="term" value="P:mitochondrial DNA replication"/>
    <property type="evidence" value="ECO:0007669"/>
    <property type="project" value="TreeGrafter"/>
</dbReference>
<dbReference type="SMART" id="SM00482">
    <property type="entry name" value="POLAc"/>
    <property type="match status" value="1"/>
</dbReference>
<dbReference type="InterPro" id="IPR019760">
    <property type="entry name" value="DNA-dir_DNA_pol_A_CS"/>
</dbReference>
<evidence type="ECO:0000256" key="14">
    <source>
        <dbReference type="ARBA" id="ARBA00031966"/>
    </source>
</evidence>
<dbReference type="GO" id="GO:0003677">
    <property type="term" value="F:DNA binding"/>
    <property type="evidence" value="ECO:0007669"/>
    <property type="project" value="UniProtKB-KW"/>
</dbReference>
<dbReference type="Proteomes" id="UP000192578">
    <property type="component" value="Unassembled WGS sequence"/>
</dbReference>
<dbReference type="Gene3D" id="3.30.420.390">
    <property type="match status" value="2"/>
</dbReference>
<dbReference type="PANTHER" id="PTHR10267:SF0">
    <property type="entry name" value="DNA POLYMERASE SUBUNIT GAMMA-1"/>
    <property type="match status" value="1"/>
</dbReference>
<dbReference type="GO" id="GO:0008408">
    <property type="term" value="F:3'-5' exonuclease activity"/>
    <property type="evidence" value="ECO:0007669"/>
    <property type="project" value="TreeGrafter"/>
</dbReference>
<comment type="cofactor">
    <cofactor evidence="1">
        <name>Mg(2+)</name>
        <dbReference type="ChEBI" id="CHEBI:18420"/>
    </cofactor>
</comment>
<evidence type="ECO:0000256" key="2">
    <source>
        <dbReference type="ARBA" id="ARBA00004436"/>
    </source>
</evidence>
<reference evidence="18" key="1">
    <citation type="submission" date="2017-01" db="EMBL/GenBank/DDBJ databases">
        <title>Comparative genomics of anhydrobiosis in the tardigrade Hypsibius dujardini.</title>
        <authorList>
            <person name="Yoshida Y."/>
            <person name="Koutsovoulos G."/>
            <person name="Laetsch D."/>
            <person name="Stevens L."/>
            <person name="Kumar S."/>
            <person name="Horikawa D."/>
            <person name="Ishino K."/>
            <person name="Komine S."/>
            <person name="Tomita M."/>
            <person name="Blaxter M."/>
            <person name="Arakawa K."/>
        </authorList>
    </citation>
    <scope>NUCLEOTIDE SEQUENCE [LARGE SCALE GENOMIC DNA]</scope>
    <source>
        <strain evidence="18">Z151</strain>
    </source>
</reference>
<accession>A0A1W0X3H3</accession>
<dbReference type="PANTHER" id="PTHR10267">
    <property type="entry name" value="DNA POLYMERASE SUBUNIT GAMMA-1"/>
    <property type="match status" value="1"/>
</dbReference>
<dbReference type="SUPFAM" id="SSF56672">
    <property type="entry name" value="DNA/RNA polymerases"/>
    <property type="match status" value="1"/>
</dbReference>
<evidence type="ECO:0000256" key="1">
    <source>
        <dbReference type="ARBA" id="ARBA00001946"/>
    </source>
</evidence>
<comment type="similarity">
    <text evidence="3">Belongs to the DNA polymerase type-A family.</text>
</comment>
<evidence type="ECO:0000256" key="7">
    <source>
        <dbReference type="ARBA" id="ARBA00022695"/>
    </source>
</evidence>
<keyword evidence="18" id="KW-1185">Reference proteome</keyword>
<dbReference type="PRINTS" id="PR00867">
    <property type="entry name" value="DNAPOLG"/>
</dbReference>
<dbReference type="InterPro" id="IPR041336">
    <property type="entry name" value="DNApol_Exo"/>
</dbReference>
<feature type="region of interest" description="Disordered" evidence="15">
    <location>
        <begin position="31"/>
        <end position="57"/>
    </location>
</feature>
<dbReference type="GO" id="GO:0042645">
    <property type="term" value="C:mitochondrial nucleoid"/>
    <property type="evidence" value="ECO:0007669"/>
    <property type="project" value="UniProtKB-SubCell"/>
</dbReference>
<dbReference type="InterPro" id="IPR043502">
    <property type="entry name" value="DNA/RNA_pol_sf"/>
</dbReference>
<gene>
    <name evidence="17" type="ORF">BV898_03911</name>
</gene>
<evidence type="ECO:0000313" key="17">
    <source>
        <dbReference type="EMBL" id="OQV22065.1"/>
    </source>
</evidence>
<evidence type="ECO:0000256" key="8">
    <source>
        <dbReference type="ARBA" id="ARBA00022705"/>
    </source>
</evidence>
<feature type="domain" description="DNA-directed DNA polymerase family A palm" evidence="16">
    <location>
        <begin position="870"/>
        <end position="1152"/>
    </location>
</feature>
<evidence type="ECO:0000259" key="16">
    <source>
        <dbReference type="SMART" id="SM00482"/>
    </source>
</evidence>
<dbReference type="SUPFAM" id="SSF53098">
    <property type="entry name" value="Ribonuclease H-like"/>
    <property type="match status" value="1"/>
</dbReference>
<dbReference type="Pfam" id="PF18136">
    <property type="entry name" value="DNApol_Exo"/>
    <property type="match status" value="1"/>
</dbReference>
<dbReference type="InterPro" id="IPR001098">
    <property type="entry name" value="DNA-dir_DNA_pol_A_palm_dom"/>
</dbReference>
<dbReference type="GO" id="GO:0005760">
    <property type="term" value="C:gamma DNA polymerase complex"/>
    <property type="evidence" value="ECO:0007669"/>
    <property type="project" value="InterPro"/>
</dbReference>
<keyword evidence="8" id="KW-0235">DNA replication</keyword>
<keyword evidence="13" id="KW-1135">Mitochondrion nucleoid</keyword>
<feature type="region of interest" description="Disordered" evidence="15">
    <location>
        <begin position="314"/>
        <end position="342"/>
    </location>
</feature>
<evidence type="ECO:0000256" key="12">
    <source>
        <dbReference type="ARBA" id="ARBA00023128"/>
    </source>
</evidence>
<organism evidence="17 18">
    <name type="scientific">Hypsibius exemplaris</name>
    <name type="common">Freshwater tardigrade</name>
    <dbReference type="NCBI Taxonomy" id="2072580"/>
    <lineage>
        <taxon>Eukaryota</taxon>
        <taxon>Metazoa</taxon>
        <taxon>Ecdysozoa</taxon>
        <taxon>Tardigrada</taxon>
        <taxon>Eutardigrada</taxon>
        <taxon>Parachela</taxon>
        <taxon>Hypsibioidea</taxon>
        <taxon>Hypsibiidae</taxon>
        <taxon>Hypsibius</taxon>
    </lineage>
</organism>
<evidence type="ECO:0000256" key="5">
    <source>
        <dbReference type="ARBA" id="ARBA00015350"/>
    </source>
</evidence>
<evidence type="ECO:0000256" key="9">
    <source>
        <dbReference type="ARBA" id="ARBA00022842"/>
    </source>
</evidence>
<dbReference type="InterPro" id="IPR012337">
    <property type="entry name" value="RNaseH-like_sf"/>
</dbReference>
<dbReference type="GO" id="GO:0003887">
    <property type="term" value="F:DNA-directed DNA polymerase activity"/>
    <property type="evidence" value="ECO:0007669"/>
    <property type="project" value="UniProtKB-KW"/>
</dbReference>
<dbReference type="AlphaFoldDB" id="A0A1W0X3H3"/>
<keyword evidence="9" id="KW-0460">Magnesium</keyword>
<evidence type="ECO:0000256" key="15">
    <source>
        <dbReference type="SAM" id="MobiDB-lite"/>
    </source>
</evidence>
<keyword evidence="12" id="KW-0496">Mitochondrion</keyword>
<keyword evidence="7" id="KW-0548">Nucleotidyltransferase</keyword>
<protein>
    <recommendedName>
        <fullName evidence="5">DNA polymerase subunit gamma-1</fullName>
        <ecNumber evidence="4">2.7.7.7</ecNumber>
    </recommendedName>
    <alternativeName>
        <fullName evidence="14">Mitochondrial DNA polymerase catalytic subunit</fullName>
    </alternativeName>
</protein>
<feature type="compositionally biased region" description="Basic and acidic residues" evidence="15">
    <location>
        <begin position="318"/>
        <end position="334"/>
    </location>
</feature>
<dbReference type="EC" id="2.7.7.7" evidence="4"/>
<keyword evidence="11" id="KW-0238">DNA-binding</keyword>
<evidence type="ECO:0000256" key="6">
    <source>
        <dbReference type="ARBA" id="ARBA00022679"/>
    </source>
</evidence>
<dbReference type="OrthoDB" id="5588663at2759"/>
<evidence type="ECO:0000256" key="3">
    <source>
        <dbReference type="ARBA" id="ARBA00007705"/>
    </source>
</evidence>
<dbReference type="FunFam" id="1.10.150.20:FF:000024">
    <property type="entry name" value="DNA polymerase gamma, catalytic subunit"/>
    <property type="match status" value="1"/>
</dbReference>
<evidence type="ECO:0000313" key="18">
    <source>
        <dbReference type="Proteomes" id="UP000192578"/>
    </source>
</evidence>
<dbReference type="FunFam" id="3.30.420.390:FF:000002">
    <property type="entry name" value="DNA polymerase gamma, catalytic subunit"/>
    <property type="match status" value="1"/>
</dbReference>
<keyword evidence="10" id="KW-0239">DNA-directed DNA polymerase</keyword>
<evidence type="ECO:0000256" key="13">
    <source>
        <dbReference type="ARBA" id="ARBA00023271"/>
    </source>
</evidence>
<keyword evidence="6" id="KW-0808">Transferase</keyword>
<comment type="subcellular location">
    <subcellularLocation>
        <location evidence="2">Mitochondrion matrix</location>
        <location evidence="2">Mitochondrion nucleoid</location>
    </subcellularLocation>
</comment>